<proteinExistence type="inferred from homology"/>
<dbReference type="PANTHER" id="PTHR23408">
    <property type="entry name" value="METHYLMALONYL-COA MUTASE"/>
    <property type="match status" value="1"/>
</dbReference>
<comment type="similarity">
    <text evidence="1">Belongs to the SIMIBI class G3E GTPase family. ArgK/MeaB subfamily.</text>
</comment>
<dbReference type="GO" id="GO:0005525">
    <property type="term" value="F:GTP binding"/>
    <property type="evidence" value="ECO:0007669"/>
    <property type="project" value="InterPro"/>
</dbReference>
<reference evidence="2" key="1">
    <citation type="journal article" date="2015" name="Proc. Natl. Acad. Sci. U.S.A.">
        <title>Networks of energetic and metabolic interactions define dynamics in microbial communities.</title>
        <authorList>
            <person name="Embree M."/>
            <person name="Liu J.K."/>
            <person name="Al-Bassam M.M."/>
            <person name="Zengler K."/>
        </authorList>
    </citation>
    <scope>NUCLEOTIDE SEQUENCE</scope>
</reference>
<dbReference type="NCBIfam" id="NF006958">
    <property type="entry name" value="PRK09435.1"/>
    <property type="match status" value="1"/>
</dbReference>
<sequence>MSKKDNTYKPDWTPENAGDEFAVRVVKGVQPSGEKSQSTSSIKNNILSVDEYVDGVIKGDRIKLARSITLVESNSPKHHQLSQEVLQKLLPHSGNSLRIGITGTPGAGKSTLIESLGMYLLKEGYKVAVLTVDPSSSISKGSILGDKTRMEKLAKEENCFIRPSPSGGTLGGVARKTRETITLCEAAGYDIILIETVGVGQSEITVRSMVDFFLLVLIPGGGDELQGIKKGVIELTDAVLINKADGKNEQLAKLSKSEYANALHYIQHATKGWQTKALTCSALKGKGIKEIWEMIKEFEIITKASGIFLQRRKEQSLEWVFRMVDDGLKDSFYNHPKVKEELPKLKEKILEGKLPATTAAEYLLNLLKT</sequence>
<dbReference type="GO" id="GO:0003924">
    <property type="term" value="F:GTPase activity"/>
    <property type="evidence" value="ECO:0007669"/>
    <property type="project" value="InterPro"/>
</dbReference>
<dbReference type="GO" id="GO:0016301">
    <property type="term" value="F:kinase activity"/>
    <property type="evidence" value="ECO:0007669"/>
    <property type="project" value="UniProtKB-KW"/>
</dbReference>
<dbReference type="AlphaFoldDB" id="A0A0W8FV19"/>
<dbReference type="Gene3D" id="1.20.5.170">
    <property type="match status" value="1"/>
</dbReference>
<dbReference type="GO" id="GO:0005737">
    <property type="term" value="C:cytoplasm"/>
    <property type="evidence" value="ECO:0007669"/>
    <property type="project" value="TreeGrafter"/>
</dbReference>
<dbReference type="EMBL" id="LNQE01000824">
    <property type="protein sequence ID" value="KUG24743.1"/>
    <property type="molecule type" value="Genomic_DNA"/>
</dbReference>
<comment type="caution">
    <text evidence="2">The sequence shown here is derived from an EMBL/GenBank/DDBJ whole genome shotgun (WGS) entry which is preliminary data.</text>
</comment>
<name>A0A0W8FV19_9ZZZZ</name>
<keyword evidence="2" id="KW-0808">Transferase</keyword>
<dbReference type="InterPro" id="IPR027417">
    <property type="entry name" value="P-loop_NTPase"/>
</dbReference>
<accession>A0A0W8FV19</accession>
<protein>
    <submittedName>
        <fullName evidence="2">Putative periplasmic protein kinase argk</fullName>
    </submittedName>
</protein>
<dbReference type="NCBIfam" id="TIGR00750">
    <property type="entry name" value="lao"/>
    <property type="match status" value="1"/>
</dbReference>
<dbReference type="CDD" id="cd03114">
    <property type="entry name" value="MMAA-like"/>
    <property type="match status" value="1"/>
</dbReference>
<dbReference type="Gene3D" id="1.10.287.130">
    <property type="match status" value="1"/>
</dbReference>
<gene>
    <name evidence="2" type="ORF">ASZ90_005434</name>
</gene>
<dbReference type="Gene3D" id="3.40.50.300">
    <property type="entry name" value="P-loop containing nucleotide triphosphate hydrolases"/>
    <property type="match status" value="1"/>
</dbReference>
<dbReference type="SUPFAM" id="SSF52540">
    <property type="entry name" value="P-loop containing nucleoside triphosphate hydrolases"/>
    <property type="match status" value="1"/>
</dbReference>
<dbReference type="InterPro" id="IPR005129">
    <property type="entry name" value="GTPase_ArgK"/>
</dbReference>
<evidence type="ECO:0000313" key="2">
    <source>
        <dbReference type="EMBL" id="KUG24743.1"/>
    </source>
</evidence>
<keyword evidence="2" id="KW-0418">Kinase</keyword>
<organism evidence="2">
    <name type="scientific">hydrocarbon metagenome</name>
    <dbReference type="NCBI Taxonomy" id="938273"/>
    <lineage>
        <taxon>unclassified sequences</taxon>
        <taxon>metagenomes</taxon>
        <taxon>ecological metagenomes</taxon>
    </lineage>
</organism>
<evidence type="ECO:0000256" key="1">
    <source>
        <dbReference type="ARBA" id="ARBA00009625"/>
    </source>
</evidence>
<dbReference type="PANTHER" id="PTHR23408:SF3">
    <property type="entry name" value="METHYLMALONIC ACIDURIA TYPE A PROTEIN, MITOCHONDRIAL"/>
    <property type="match status" value="1"/>
</dbReference>
<dbReference type="Pfam" id="PF03308">
    <property type="entry name" value="MeaB"/>
    <property type="match status" value="1"/>
</dbReference>